<dbReference type="Pfam" id="PF17194">
    <property type="entry name" value="AbiEi_3_N"/>
    <property type="match status" value="1"/>
</dbReference>
<organism evidence="2">
    <name type="scientific">marine sediment metagenome</name>
    <dbReference type="NCBI Taxonomy" id="412755"/>
    <lineage>
        <taxon>unclassified sequences</taxon>
        <taxon>metagenomes</taxon>
        <taxon>ecological metagenomes</taxon>
    </lineage>
</organism>
<protein>
    <recommendedName>
        <fullName evidence="1">Transcriptional regulator AbiEi antitoxin N-terminal domain-containing protein</fullName>
    </recommendedName>
</protein>
<proteinExistence type="predicted"/>
<gene>
    <name evidence="2" type="ORF">LCGC14_2393770</name>
</gene>
<sequence length="244" mass="27906">MAQWQHGVVYAQVYLSRLGYYHDLIKSYRRNGWLESVGTGAFKLPADRVDWLGGLYTLQQQLSLPVHAGGRTALELKGFAHYGRPAESKCFLYGDSKTCLPKWFNQFEWGAKIQFKATNLFPPGLEESFTKYVHKELEIKMSAPERAAMEMLYYVPSVQGFDEALLIMESLMSLRPKVVQTLLENCGQVKVKRLFLFMADKLNLPWFKNLDLEQIDTGKGKRVVISNGVLDRKYLITVPREGSV</sequence>
<accession>A0A0F9E9Q8</accession>
<name>A0A0F9E9Q8_9ZZZZ</name>
<evidence type="ECO:0000313" key="2">
    <source>
        <dbReference type="EMBL" id="KKL26591.1"/>
    </source>
</evidence>
<dbReference type="InterPro" id="IPR033455">
    <property type="entry name" value="AbiEi_3_N"/>
</dbReference>
<comment type="caution">
    <text evidence="2">The sequence shown here is derived from an EMBL/GenBank/DDBJ whole genome shotgun (WGS) entry which is preliminary data.</text>
</comment>
<dbReference type="Pfam" id="PF11459">
    <property type="entry name" value="AbiEi_3"/>
    <property type="match status" value="1"/>
</dbReference>
<dbReference type="AlphaFoldDB" id="A0A0F9E9Q8"/>
<evidence type="ECO:0000259" key="1">
    <source>
        <dbReference type="Pfam" id="PF17194"/>
    </source>
</evidence>
<dbReference type="EMBL" id="LAZR01035785">
    <property type="protein sequence ID" value="KKL26591.1"/>
    <property type="molecule type" value="Genomic_DNA"/>
</dbReference>
<reference evidence="2" key="1">
    <citation type="journal article" date="2015" name="Nature">
        <title>Complex archaea that bridge the gap between prokaryotes and eukaryotes.</title>
        <authorList>
            <person name="Spang A."/>
            <person name="Saw J.H."/>
            <person name="Jorgensen S.L."/>
            <person name="Zaremba-Niedzwiedzka K."/>
            <person name="Martijn J."/>
            <person name="Lind A.E."/>
            <person name="van Eijk R."/>
            <person name="Schleper C."/>
            <person name="Guy L."/>
            <person name="Ettema T.J."/>
        </authorList>
    </citation>
    <scope>NUCLEOTIDE SEQUENCE</scope>
</reference>
<feature type="domain" description="Transcriptional regulator AbiEi antitoxin N-terminal" evidence="1">
    <location>
        <begin position="2"/>
        <end position="82"/>
    </location>
</feature>
<dbReference type="InterPro" id="IPR021561">
    <property type="entry name" value="AbiEi_3"/>
</dbReference>